<dbReference type="InterPro" id="IPR051556">
    <property type="entry name" value="N-term/lysine_N-AcTrnsfr"/>
</dbReference>
<reference evidence="4 5" key="2">
    <citation type="journal article" date="2022" name="Microorganisms">
        <title>Complete Genome Sequences of Two Flavobacterium ammonificans Strains and a Flavobacterium ammoniigenes Strain of Ammonifying Bacterioplankton Isolated from Surface River Water.</title>
        <authorList>
            <person name="Suda W."/>
            <person name="Ogata Y."/>
            <person name="Shindo C."/>
            <person name="Watanabe K."/>
        </authorList>
    </citation>
    <scope>NUCLEOTIDE SEQUENCE [LARGE SCALE GENOMIC DNA]</scope>
    <source>
        <strain evidence="4 5">GENT11</strain>
    </source>
</reference>
<dbReference type="Gene3D" id="3.40.630.30">
    <property type="match status" value="1"/>
</dbReference>
<evidence type="ECO:0000259" key="3">
    <source>
        <dbReference type="PROSITE" id="PS51186"/>
    </source>
</evidence>
<dbReference type="PANTHER" id="PTHR42919">
    <property type="entry name" value="N-ALPHA-ACETYLTRANSFERASE"/>
    <property type="match status" value="1"/>
</dbReference>
<evidence type="ECO:0000313" key="4">
    <source>
        <dbReference type="EMBL" id="BDB52309.1"/>
    </source>
</evidence>
<organism evidence="4 5">
    <name type="scientific">Flavobacterium ammonificans</name>
    <dbReference type="NCBI Taxonomy" id="1751056"/>
    <lineage>
        <taxon>Bacteria</taxon>
        <taxon>Pseudomonadati</taxon>
        <taxon>Bacteroidota</taxon>
        <taxon>Flavobacteriia</taxon>
        <taxon>Flavobacteriales</taxon>
        <taxon>Flavobacteriaceae</taxon>
        <taxon>Flavobacterium</taxon>
    </lineage>
</organism>
<dbReference type="SUPFAM" id="SSF55729">
    <property type="entry name" value="Acyl-CoA N-acyltransferases (Nat)"/>
    <property type="match status" value="1"/>
</dbReference>
<keyword evidence="5" id="KW-1185">Reference proteome</keyword>
<dbReference type="InterPro" id="IPR016181">
    <property type="entry name" value="Acyl_CoA_acyltransferase"/>
</dbReference>
<keyword evidence="1" id="KW-0808">Transferase</keyword>
<dbReference type="InterPro" id="IPR000182">
    <property type="entry name" value="GNAT_dom"/>
</dbReference>
<accession>A0ABM7UY25</accession>
<dbReference type="Proteomes" id="UP001319865">
    <property type="component" value="Chromosome"/>
</dbReference>
<gene>
    <name evidence="4" type="ORF">GENT11_06210</name>
</gene>
<name>A0ABM7UY25_9FLAO</name>
<sequence length="185" mass="21250">MDKYIQLNFIFAAMNSFAIKKIGLDQLVPLQEIGRKTFYDTFFESDSEDNMALYLATSFSDEKLTAELENPNSEFYFASLNESVIGYLKVNFGPAQTELQDESSLEIERIYVLQDFHGKNVGQSLFEKAIAIAKANSCSYVWLGVWEENHRALQFYTKNGFVAFDQHQFIFGNEVQTDILMKLVL</sequence>
<feature type="domain" description="N-acetyltransferase" evidence="3">
    <location>
        <begin position="37"/>
        <end position="185"/>
    </location>
</feature>
<evidence type="ECO:0000256" key="2">
    <source>
        <dbReference type="ARBA" id="ARBA00023315"/>
    </source>
</evidence>
<reference evidence="4 5" key="1">
    <citation type="journal article" date="2022" name="Int. J. Syst. Evol. Microbiol.">
        <title>Flavobacterium ammonificans sp. nov. and Flavobacterium ammoniigenes sp. nov., ammonifying bacteria isolated from surface river water.</title>
        <authorList>
            <person name="Watanabe K."/>
            <person name="Kitamura T."/>
            <person name="Ogata Y."/>
            <person name="Shindo C."/>
            <person name="Suda W."/>
        </authorList>
    </citation>
    <scope>NUCLEOTIDE SEQUENCE [LARGE SCALE GENOMIC DNA]</scope>
    <source>
        <strain evidence="4 5">GENT11</strain>
    </source>
</reference>
<evidence type="ECO:0000313" key="5">
    <source>
        <dbReference type="Proteomes" id="UP001319865"/>
    </source>
</evidence>
<dbReference type="Pfam" id="PF00583">
    <property type="entry name" value="Acetyltransf_1"/>
    <property type="match status" value="1"/>
</dbReference>
<dbReference type="EMBL" id="AP025183">
    <property type="protein sequence ID" value="BDB52309.1"/>
    <property type="molecule type" value="Genomic_DNA"/>
</dbReference>
<evidence type="ECO:0000256" key="1">
    <source>
        <dbReference type="ARBA" id="ARBA00022679"/>
    </source>
</evidence>
<proteinExistence type="predicted"/>
<dbReference type="PROSITE" id="PS51186">
    <property type="entry name" value="GNAT"/>
    <property type="match status" value="1"/>
</dbReference>
<dbReference type="CDD" id="cd04301">
    <property type="entry name" value="NAT_SF"/>
    <property type="match status" value="1"/>
</dbReference>
<dbReference type="PANTHER" id="PTHR42919:SF8">
    <property type="entry name" value="N-ALPHA-ACETYLTRANSFERASE 50"/>
    <property type="match status" value="1"/>
</dbReference>
<protein>
    <submittedName>
        <fullName evidence="4">N-acetyltransferase</fullName>
    </submittedName>
</protein>
<keyword evidence="2" id="KW-0012">Acyltransferase</keyword>